<gene>
    <name evidence="2" type="primary">AVEN_199150_1</name>
    <name evidence="2" type="ORF">NPIL_286461</name>
</gene>
<evidence type="ECO:0000256" key="1">
    <source>
        <dbReference type="SAM" id="MobiDB-lite"/>
    </source>
</evidence>
<dbReference type="OrthoDB" id="6432551at2759"/>
<organism evidence="2 3">
    <name type="scientific">Nephila pilipes</name>
    <name type="common">Giant wood spider</name>
    <name type="synonym">Nephila maculata</name>
    <dbReference type="NCBI Taxonomy" id="299642"/>
    <lineage>
        <taxon>Eukaryota</taxon>
        <taxon>Metazoa</taxon>
        <taxon>Ecdysozoa</taxon>
        <taxon>Arthropoda</taxon>
        <taxon>Chelicerata</taxon>
        <taxon>Arachnida</taxon>
        <taxon>Araneae</taxon>
        <taxon>Araneomorphae</taxon>
        <taxon>Entelegynae</taxon>
        <taxon>Araneoidea</taxon>
        <taxon>Nephilidae</taxon>
        <taxon>Nephila</taxon>
    </lineage>
</organism>
<feature type="region of interest" description="Disordered" evidence="1">
    <location>
        <begin position="1"/>
        <end position="21"/>
    </location>
</feature>
<reference evidence="2" key="1">
    <citation type="submission" date="2020-08" db="EMBL/GenBank/DDBJ databases">
        <title>Multicomponent nature underlies the extraordinary mechanical properties of spider dragline silk.</title>
        <authorList>
            <person name="Kono N."/>
            <person name="Nakamura H."/>
            <person name="Mori M."/>
            <person name="Yoshida Y."/>
            <person name="Ohtoshi R."/>
            <person name="Malay A.D."/>
            <person name="Moran D.A.P."/>
            <person name="Tomita M."/>
            <person name="Numata K."/>
            <person name="Arakawa K."/>
        </authorList>
    </citation>
    <scope>NUCLEOTIDE SEQUENCE</scope>
</reference>
<evidence type="ECO:0000313" key="3">
    <source>
        <dbReference type="Proteomes" id="UP000887013"/>
    </source>
</evidence>
<name>A0A8X6N7W9_NEPPI</name>
<evidence type="ECO:0000313" key="2">
    <source>
        <dbReference type="EMBL" id="GFT00082.1"/>
    </source>
</evidence>
<proteinExistence type="predicted"/>
<accession>A0A8X6N7W9</accession>
<protein>
    <submittedName>
        <fullName evidence="2">Uncharacterized protein</fullName>
    </submittedName>
</protein>
<comment type="caution">
    <text evidence="2">The sequence shown here is derived from an EMBL/GenBank/DDBJ whole genome shotgun (WGS) entry which is preliminary data.</text>
</comment>
<dbReference type="AlphaFoldDB" id="A0A8X6N7W9"/>
<feature type="region of interest" description="Disordered" evidence="1">
    <location>
        <begin position="523"/>
        <end position="542"/>
    </location>
</feature>
<feature type="compositionally biased region" description="Basic and acidic residues" evidence="1">
    <location>
        <begin position="532"/>
        <end position="542"/>
    </location>
</feature>
<dbReference type="Proteomes" id="UP000887013">
    <property type="component" value="Unassembled WGS sequence"/>
</dbReference>
<keyword evidence="3" id="KW-1185">Reference proteome</keyword>
<sequence length="772" mass="89453">MKVKKKKIDQKSRKTSTPVSKTVSDSFLQSFKQPSMIKPNNRNKKYMNSLYPFFGVKKHTKIKGFSDSIHQSSTEISDIESSKEILRKEYNSYSNLFLRKTSSTSGISALKTLDSVFRKYNRISNISPILPKSSFSEEHILCLQNSNHSSVNRNAVSIRSNINEKSRSFELTCVSSRTSLTETNKDLPLSSSRHSICSIKTLKNDNIKAEIKRSGIKRDFITDYKISAFWENKDNVPEVQYTKEIEKKITDERAISDDKECINSYSYMTKAFEHSFQSDEPHVNYSNAEPTSRNMTSSCKDNIKEFELHNRDNEKDFNEKSLENSSTERMLAEKIFKGNQRNGTLHLKKNVKMKLVKCLNKNETHKVYFSNKNNMKTREIITEKEVCDINTKIRISPNLKKRGKTLNEKENKQPNFRENASKELKEIANNKFFRCKKGYSTPLESKATEENLRNSDNLYINASREGNPGLKTCTLTLRDLTNNKTFLENTTTTRKSNFDSGNNVKENQINPPIAEGFRKPKLRRLSKRKSQPRIESKEKEGKTTLTNGKLLEETFSYPSTSTPFESPQVETRTMPLIFRSLSPVEEQPKILSSVLYDNEPSVAYANKTYSKYKQSSVSREERLWSLITTVSSEDPFRESLSIAEEVKQLGKQKDCFENIELFESPPCKTLSKTHKNERKKNATKRTFRKRYGANKKPSILGEKSREKRIDARNLSEEEKEIRNKATSKQSKLLEHFDEILEWSLCIEKESKRKNYTKEKQLCRFQINFSPFV</sequence>
<dbReference type="EMBL" id="BMAW01006724">
    <property type="protein sequence ID" value="GFT00082.1"/>
    <property type="molecule type" value="Genomic_DNA"/>
</dbReference>